<gene>
    <name evidence="3" type="ORF">HNR65_003248</name>
</gene>
<proteinExistence type="predicted"/>
<name>A0A7W0CBZ9_9BACT</name>
<evidence type="ECO:0000313" key="3">
    <source>
        <dbReference type="EMBL" id="MBA2882893.1"/>
    </source>
</evidence>
<dbReference type="Proteomes" id="UP000525298">
    <property type="component" value="Unassembled WGS sequence"/>
</dbReference>
<keyword evidence="1" id="KW-0472">Membrane</keyword>
<accession>A0A7W0CBZ9</accession>
<organism evidence="3 4">
    <name type="scientific">Desulfosalsimonas propionicica</name>
    <dbReference type="NCBI Taxonomy" id="332175"/>
    <lineage>
        <taxon>Bacteria</taxon>
        <taxon>Pseudomonadati</taxon>
        <taxon>Thermodesulfobacteriota</taxon>
        <taxon>Desulfobacteria</taxon>
        <taxon>Desulfobacterales</taxon>
        <taxon>Desulfosalsimonadaceae</taxon>
        <taxon>Desulfosalsimonas</taxon>
    </lineage>
</organism>
<keyword evidence="4" id="KW-1185">Reference proteome</keyword>
<dbReference type="InterPro" id="IPR013424">
    <property type="entry name" value="Ice-binding_C"/>
</dbReference>
<protein>
    <recommendedName>
        <fullName evidence="2">Ice-binding protein C-terminal domain-containing protein</fullName>
    </recommendedName>
</protein>
<dbReference type="RefSeq" id="WP_181552509.1">
    <property type="nucleotide sequence ID" value="NZ_JACDUS010000013.1"/>
</dbReference>
<evidence type="ECO:0000256" key="1">
    <source>
        <dbReference type="SAM" id="Phobius"/>
    </source>
</evidence>
<evidence type="ECO:0000259" key="2">
    <source>
        <dbReference type="Pfam" id="PF07589"/>
    </source>
</evidence>
<sequence length="209" mass="21726">MKRAGHSLKIIVSVVLMLLGAYGFASAVPIYGEDGIESLGAFEGDFSFMAASNTSATIDVSLTNTSPADNGGYLTAFAFFVPVASFSVEDSILGNFDLLAGPVQASPYADFDLGASANTTWLGQGSPNDGIGVGDTGVFQFTLSGTGFLGLTEDSFFNAGDPWFAARFMGFEDDGSDKVPARVPEPAIMLLVGVGLAGIAAYGRKRKKF</sequence>
<reference evidence="3 4" key="1">
    <citation type="submission" date="2020-07" db="EMBL/GenBank/DDBJ databases">
        <title>Genomic Encyclopedia of Type Strains, Phase IV (KMG-IV): sequencing the most valuable type-strain genomes for metagenomic binning, comparative biology and taxonomic classification.</title>
        <authorList>
            <person name="Goeker M."/>
        </authorList>
    </citation>
    <scope>NUCLEOTIDE SEQUENCE [LARGE SCALE GENOMIC DNA]</scope>
    <source>
        <strain evidence="3 4">DSM 17721</strain>
    </source>
</reference>
<dbReference type="Pfam" id="PF07589">
    <property type="entry name" value="PEP-CTERM"/>
    <property type="match status" value="1"/>
</dbReference>
<feature type="domain" description="Ice-binding protein C-terminal" evidence="2">
    <location>
        <begin position="183"/>
        <end position="205"/>
    </location>
</feature>
<evidence type="ECO:0000313" key="4">
    <source>
        <dbReference type="Proteomes" id="UP000525298"/>
    </source>
</evidence>
<comment type="caution">
    <text evidence="3">The sequence shown here is derived from an EMBL/GenBank/DDBJ whole genome shotgun (WGS) entry which is preliminary data.</text>
</comment>
<dbReference type="NCBIfam" id="TIGR02595">
    <property type="entry name" value="PEP_CTERM"/>
    <property type="match status" value="1"/>
</dbReference>
<feature type="transmembrane region" description="Helical" evidence="1">
    <location>
        <begin position="186"/>
        <end position="203"/>
    </location>
</feature>
<keyword evidence="1" id="KW-1133">Transmembrane helix</keyword>
<dbReference type="AlphaFoldDB" id="A0A7W0CBZ9"/>
<keyword evidence="1" id="KW-0812">Transmembrane</keyword>
<dbReference type="EMBL" id="JACDUS010000013">
    <property type="protein sequence ID" value="MBA2882893.1"/>
    <property type="molecule type" value="Genomic_DNA"/>
</dbReference>